<name>A0ABW1U1P8_9BURK</name>
<reference evidence="2" key="1">
    <citation type="journal article" date="2019" name="Int. J. Syst. Evol. Microbiol.">
        <title>The Global Catalogue of Microorganisms (GCM) 10K type strain sequencing project: providing services to taxonomists for standard genome sequencing and annotation.</title>
        <authorList>
            <consortium name="The Broad Institute Genomics Platform"/>
            <consortium name="The Broad Institute Genome Sequencing Center for Infectious Disease"/>
            <person name="Wu L."/>
            <person name="Ma J."/>
        </authorList>
    </citation>
    <scope>NUCLEOTIDE SEQUENCE [LARGE SCALE GENOMIC DNA]</scope>
    <source>
        <strain evidence="2">CCUG 39402</strain>
    </source>
</reference>
<proteinExistence type="predicted"/>
<sequence>MQIQLSMTGYHPVTIGENVQGDQLTDKEIRAVLVDFLKGRPVAPKAVLEEVRVHNGNAIADVVSIHNMAHCYEIKGETDAISRITRQGAFYDQAFQRITLVTTKNHERQAFQLAPTHWGVVVASKASDGTLMLRYMRKATDSPRFNKEVALLTLWKCELLALCGVEEKAAQKLSRANLTKMIATKTGVREVNISIAQSLLGRQTQTGWPATI</sequence>
<dbReference type="RefSeq" id="WP_371438882.1">
    <property type="nucleotide sequence ID" value="NZ_JBHSRS010000083.1"/>
</dbReference>
<dbReference type="Proteomes" id="UP001596270">
    <property type="component" value="Unassembled WGS sequence"/>
</dbReference>
<evidence type="ECO:0000313" key="1">
    <source>
        <dbReference type="EMBL" id="MFC6283749.1"/>
    </source>
</evidence>
<dbReference type="EMBL" id="JBHSRS010000083">
    <property type="protein sequence ID" value="MFC6283749.1"/>
    <property type="molecule type" value="Genomic_DNA"/>
</dbReference>
<protein>
    <submittedName>
        <fullName evidence="1">Sce7726 family protein</fullName>
    </submittedName>
</protein>
<gene>
    <name evidence="1" type="ORF">ACFQND_21180</name>
</gene>
<accession>A0ABW1U1P8</accession>
<keyword evidence="2" id="KW-1185">Reference proteome</keyword>
<comment type="caution">
    <text evidence="1">The sequence shown here is derived from an EMBL/GenBank/DDBJ whole genome shotgun (WGS) entry which is preliminary data.</text>
</comment>
<evidence type="ECO:0000313" key="2">
    <source>
        <dbReference type="Proteomes" id="UP001596270"/>
    </source>
</evidence>
<organism evidence="1 2">
    <name type="scientific">Polaromonas aquatica</name>
    <dbReference type="NCBI Taxonomy" id="332657"/>
    <lineage>
        <taxon>Bacteria</taxon>
        <taxon>Pseudomonadati</taxon>
        <taxon>Pseudomonadota</taxon>
        <taxon>Betaproteobacteria</taxon>
        <taxon>Burkholderiales</taxon>
        <taxon>Comamonadaceae</taxon>
        <taxon>Polaromonas</taxon>
    </lineage>
</organism>
<dbReference type="InterPro" id="IPR047729">
    <property type="entry name" value="Sce7726-like"/>
</dbReference>
<dbReference type="NCBIfam" id="NF033832">
    <property type="entry name" value="sce7726_fam"/>
    <property type="match status" value="1"/>
</dbReference>